<comment type="similarity">
    <text evidence="2 7">Belongs to the glycosyltransferase 4 family. MraY subfamily.</text>
</comment>
<evidence type="ECO:0000256" key="6">
    <source>
        <dbReference type="ARBA" id="ARBA00023136"/>
    </source>
</evidence>
<keyword evidence="3 7" id="KW-0808">Transferase</keyword>
<comment type="caution">
    <text evidence="10">The sequence shown here is derived from an EMBL/GenBank/DDBJ whole genome shotgun (WGS) entry which is preliminary data.</text>
</comment>
<keyword evidence="4 7" id="KW-0812">Transmembrane</keyword>
<dbReference type="GO" id="GO:0009252">
    <property type="term" value="P:peptidoglycan biosynthetic process"/>
    <property type="evidence" value="ECO:0007669"/>
    <property type="project" value="UniProtKB-UniRule"/>
</dbReference>
<keyword evidence="7" id="KW-0131">Cell cycle</keyword>
<proteinExistence type="inferred from homology"/>
<evidence type="ECO:0000256" key="2">
    <source>
        <dbReference type="ARBA" id="ARBA00005583"/>
    </source>
</evidence>
<dbReference type="PROSITE" id="PS01348">
    <property type="entry name" value="MRAY_2"/>
    <property type="match status" value="1"/>
</dbReference>
<dbReference type="EMBL" id="JAGSOJ010000001">
    <property type="protein sequence ID" value="MCM1988183.1"/>
    <property type="molecule type" value="Genomic_DNA"/>
</dbReference>
<dbReference type="Proteomes" id="UP001056429">
    <property type="component" value="Unassembled WGS sequence"/>
</dbReference>
<feature type="transmembrane region" description="Helical" evidence="7">
    <location>
        <begin position="115"/>
        <end position="133"/>
    </location>
</feature>
<feature type="transmembrane region" description="Helical" evidence="7">
    <location>
        <begin position="179"/>
        <end position="197"/>
    </location>
</feature>
<feature type="transmembrane region" description="Helical" evidence="7">
    <location>
        <begin position="203"/>
        <end position="221"/>
    </location>
</feature>
<keyword evidence="7" id="KW-0961">Cell wall biogenesis/degradation</keyword>
<feature type="transmembrane region" description="Helical" evidence="7">
    <location>
        <begin position="58"/>
        <end position="77"/>
    </location>
</feature>
<dbReference type="GO" id="GO:0046872">
    <property type="term" value="F:metal ion binding"/>
    <property type="evidence" value="ECO:0007669"/>
    <property type="project" value="UniProtKB-KW"/>
</dbReference>
<dbReference type="GO" id="GO:0051301">
    <property type="term" value="P:cell division"/>
    <property type="evidence" value="ECO:0007669"/>
    <property type="project" value="UniProtKB-KW"/>
</dbReference>
<dbReference type="PANTHER" id="PTHR22926:SF5">
    <property type="entry name" value="PHOSPHO-N-ACETYLMURAMOYL-PENTAPEPTIDE-TRANSFERASE HOMOLOG"/>
    <property type="match status" value="1"/>
</dbReference>
<comment type="catalytic activity">
    <reaction evidence="7">
        <text>UDP-N-acetyl-alpha-D-muramoyl-L-alanyl-gamma-D-glutamyl-meso-2,6-diaminopimeloyl-D-alanyl-D-alanine + di-trans,octa-cis-undecaprenyl phosphate = di-trans,octa-cis-undecaprenyl diphospho-N-acetyl-alpha-D-muramoyl-L-alanyl-D-glutamyl-meso-2,6-diaminopimeloyl-D-alanyl-D-alanine + UMP</text>
        <dbReference type="Rhea" id="RHEA:28386"/>
        <dbReference type="ChEBI" id="CHEBI:57865"/>
        <dbReference type="ChEBI" id="CHEBI:60392"/>
        <dbReference type="ChEBI" id="CHEBI:61386"/>
        <dbReference type="ChEBI" id="CHEBI:61387"/>
        <dbReference type="EC" id="2.7.8.13"/>
    </reaction>
</comment>
<comment type="function">
    <text evidence="7">Catalyzes the initial step of the lipid cycle reactions in the biosynthesis of the cell wall peptidoglycan: transfers peptidoglycan precursor phospho-MurNAc-pentapeptide from UDP-MurNAc-pentapeptide onto the lipid carrier undecaprenyl phosphate, yielding undecaprenyl-pyrophosphoryl-MurNAc-pentapeptide, known as lipid I.</text>
</comment>
<dbReference type="EC" id="2.7.8.13" evidence="7 8"/>
<keyword evidence="7" id="KW-0132">Cell division</keyword>
<feature type="binding site" evidence="9">
    <location>
        <position position="172"/>
    </location>
    <ligand>
        <name>Mg(2+)</name>
        <dbReference type="ChEBI" id="CHEBI:18420"/>
    </ligand>
</feature>
<keyword evidence="6 7" id="KW-0472">Membrane</keyword>
<keyword evidence="7" id="KW-0573">Peptidoglycan synthesis</keyword>
<evidence type="ECO:0000256" key="3">
    <source>
        <dbReference type="ARBA" id="ARBA00022679"/>
    </source>
</evidence>
<feature type="transmembrane region" description="Helical" evidence="7">
    <location>
        <begin position="153"/>
        <end position="172"/>
    </location>
</feature>
<evidence type="ECO:0000256" key="5">
    <source>
        <dbReference type="ARBA" id="ARBA00022989"/>
    </source>
</evidence>
<protein>
    <recommendedName>
        <fullName evidence="7 8">Phospho-N-acetylmuramoyl-pentapeptide-transferase</fullName>
        <ecNumber evidence="7 8">2.7.8.13</ecNumber>
    </recommendedName>
    <alternativeName>
        <fullName evidence="7">UDP-MurNAc-pentapeptide phosphotransferase</fullName>
    </alternativeName>
</protein>
<dbReference type="GO" id="GO:0008963">
    <property type="term" value="F:phospho-N-acetylmuramoyl-pentapeptide-transferase activity"/>
    <property type="evidence" value="ECO:0007669"/>
    <property type="project" value="UniProtKB-UniRule"/>
</dbReference>
<dbReference type="PANTHER" id="PTHR22926">
    <property type="entry name" value="PHOSPHO-N-ACETYLMURAMOYL-PENTAPEPTIDE-TRANSFERASE"/>
    <property type="match status" value="1"/>
</dbReference>
<comment type="subcellular location">
    <subcellularLocation>
        <location evidence="7">Cell membrane</location>
        <topology evidence="7">Multi-pass membrane protein</topology>
    </subcellularLocation>
    <subcellularLocation>
        <location evidence="1">Membrane</location>
        <topology evidence="1">Multi-pass membrane protein</topology>
    </subcellularLocation>
</comment>
<evidence type="ECO:0000256" key="8">
    <source>
        <dbReference type="NCBIfam" id="TIGR00445"/>
    </source>
</evidence>
<evidence type="ECO:0000256" key="4">
    <source>
        <dbReference type="ARBA" id="ARBA00022692"/>
    </source>
</evidence>
<dbReference type="AlphaFoldDB" id="A0A9J6NUN5"/>
<keyword evidence="7 9" id="KW-0479">Metal-binding</keyword>
<dbReference type="HAMAP" id="MF_00038">
    <property type="entry name" value="MraY"/>
    <property type="match status" value="1"/>
</dbReference>
<feature type="binding site" evidence="9">
    <location>
        <position position="232"/>
    </location>
    <ligand>
        <name>Mg(2+)</name>
        <dbReference type="ChEBI" id="CHEBI:18420"/>
    </ligand>
</feature>
<name>A0A9J6NUN5_9CLOT</name>
<dbReference type="GO" id="GO:0008360">
    <property type="term" value="P:regulation of cell shape"/>
    <property type="evidence" value="ECO:0007669"/>
    <property type="project" value="UniProtKB-KW"/>
</dbReference>
<feature type="transmembrane region" description="Helical" evidence="7">
    <location>
        <begin position="83"/>
        <end position="103"/>
    </location>
</feature>
<dbReference type="InterPro" id="IPR003524">
    <property type="entry name" value="PNAcMuramoyl-5peptid_Trfase"/>
</dbReference>
<feature type="transmembrane region" description="Helical" evidence="7">
    <location>
        <begin position="253"/>
        <end position="276"/>
    </location>
</feature>
<keyword evidence="7" id="KW-0133">Cell shape</keyword>
<accession>A0A9J6NUN5</accession>
<comment type="pathway">
    <text evidence="7">Cell wall biogenesis; peptidoglycan biosynthesis.</text>
</comment>
<dbReference type="GO" id="GO:0005886">
    <property type="term" value="C:plasma membrane"/>
    <property type="evidence" value="ECO:0007669"/>
    <property type="project" value="UniProtKB-SubCell"/>
</dbReference>
<dbReference type="Pfam" id="PF00953">
    <property type="entry name" value="Glycos_transf_4"/>
    <property type="match status" value="1"/>
</dbReference>
<feature type="transmembrane region" description="Helical" evidence="7">
    <location>
        <begin position="303"/>
        <end position="321"/>
    </location>
</feature>
<sequence>MEIIIIYLSSLLCTVVGIKYFIKLVKDNKILKRNETSEVIKKSCIRELHKNKLNTPSMGGVVMNIVLLIMSIIYYLINKEILWFNIFIILFGFMGFIDDYIKIKKIRDGVTPKEKLIGLTMISLFYVLFFISTNQVNRIVMVPFINKGIELNIILYSVFLVVLLIGTTNSVNITDGLDGLALGIGIIVLALIALISWQFKNTSVLYSSLIIQASCIGMLAFNKYPAKIFIGDTGSLFLGGAIAIFMIELNIPLLLIIVIALCLWETVTVIIQLTSLKLTGKKVFKIAPYHHHLEKCGWKETKIVYTFWSITIILCVIGYLGI</sequence>
<dbReference type="RefSeq" id="WP_250857012.1">
    <property type="nucleotide sequence ID" value="NZ_JAGSOJ010000001.1"/>
</dbReference>
<evidence type="ECO:0000256" key="1">
    <source>
        <dbReference type="ARBA" id="ARBA00004141"/>
    </source>
</evidence>
<gene>
    <name evidence="7 10" type="primary">mraY</name>
    <name evidence="10" type="ORF">KDK92_00410</name>
</gene>
<evidence type="ECO:0000256" key="9">
    <source>
        <dbReference type="PIRSR" id="PIRSR600715-1"/>
    </source>
</evidence>
<evidence type="ECO:0000313" key="10">
    <source>
        <dbReference type="EMBL" id="MCM1988183.1"/>
    </source>
</evidence>
<dbReference type="GO" id="GO:0071555">
    <property type="term" value="P:cell wall organization"/>
    <property type="evidence" value="ECO:0007669"/>
    <property type="project" value="UniProtKB-KW"/>
</dbReference>
<dbReference type="NCBIfam" id="TIGR00445">
    <property type="entry name" value="mraY"/>
    <property type="match status" value="1"/>
</dbReference>
<organism evidence="10 11">
    <name type="scientific">Oceanirhabdus seepicola</name>
    <dbReference type="NCBI Taxonomy" id="2828781"/>
    <lineage>
        <taxon>Bacteria</taxon>
        <taxon>Bacillati</taxon>
        <taxon>Bacillota</taxon>
        <taxon>Clostridia</taxon>
        <taxon>Eubacteriales</taxon>
        <taxon>Clostridiaceae</taxon>
        <taxon>Oceanirhabdus</taxon>
    </lineage>
</organism>
<feature type="transmembrane region" description="Helical" evidence="7">
    <location>
        <begin position="228"/>
        <end position="247"/>
    </location>
</feature>
<feature type="transmembrane region" description="Helical" evidence="7">
    <location>
        <begin position="6"/>
        <end position="22"/>
    </location>
</feature>
<reference evidence="10" key="1">
    <citation type="journal article" date="2021" name="mSystems">
        <title>Bacteria and Archaea Synergistically Convert Glycine Betaine to Biogenic Methane in the Formosa Cold Seep of the South China Sea.</title>
        <authorList>
            <person name="Li L."/>
            <person name="Zhang W."/>
            <person name="Zhang S."/>
            <person name="Song L."/>
            <person name="Sun Q."/>
            <person name="Zhang H."/>
            <person name="Xiang H."/>
            <person name="Dong X."/>
        </authorList>
    </citation>
    <scope>NUCLEOTIDE SEQUENCE</scope>
    <source>
        <strain evidence="10">ZWT</strain>
    </source>
</reference>
<comment type="cofactor">
    <cofactor evidence="7 9">
        <name>Mg(2+)</name>
        <dbReference type="ChEBI" id="CHEBI:18420"/>
    </cofactor>
</comment>
<dbReference type="InterPro" id="IPR000715">
    <property type="entry name" value="Glycosyl_transferase_4"/>
</dbReference>
<keyword evidence="7" id="KW-1003">Cell membrane</keyword>
<keyword evidence="11" id="KW-1185">Reference proteome</keyword>
<evidence type="ECO:0000313" key="11">
    <source>
        <dbReference type="Proteomes" id="UP001056429"/>
    </source>
</evidence>
<evidence type="ECO:0000256" key="7">
    <source>
        <dbReference type="HAMAP-Rule" id="MF_00038"/>
    </source>
</evidence>
<keyword evidence="5 7" id="KW-1133">Transmembrane helix</keyword>
<keyword evidence="7 9" id="KW-0460">Magnesium</keyword>
<reference evidence="10" key="2">
    <citation type="submission" date="2021-04" db="EMBL/GenBank/DDBJ databases">
        <authorList>
            <person name="Dong X."/>
        </authorList>
    </citation>
    <scope>NUCLEOTIDE SEQUENCE</scope>
    <source>
        <strain evidence="10">ZWT</strain>
    </source>
</reference>
<dbReference type="InterPro" id="IPR018480">
    <property type="entry name" value="PNAcMuramoyl-5peptid_Trfase_CS"/>
</dbReference>
<dbReference type="CDD" id="cd06852">
    <property type="entry name" value="GT_MraY"/>
    <property type="match status" value="1"/>
</dbReference>